<evidence type="ECO:0000256" key="1">
    <source>
        <dbReference type="ARBA" id="ARBA00001942"/>
    </source>
</evidence>
<dbReference type="PANTHER" id="PTHR43742">
    <property type="entry name" value="TRIMETHYLAMINE-N-OXIDE REDUCTASE"/>
    <property type="match status" value="1"/>
</dbReference>
<keyword evidence="6" id="KW-0560">Oxidoreductase</keyword>
<reference evidence="11 12" key="1">
    <citation type="journal article" date="2019" name="Int. J. Syst. Evol. Microbiol.">
        <title>The Global Catalogue of Microorganisms (GCM) 10K type strain sequencing project: providing services to taxonomists for standard genome sequencing and annotation.</title>
        <authorList>
            <consortium name="The Broad Institute Genomics Platform"/>
            <consortium name="The Broad Institute Genome Sequencing Center for Infectious Disease"/>
            <person name="Wu L."/>
            <person name="Ma J."/>
        </authorList>
    </citation>
    <scope>NUCLEOTIDE SEQUENCE [LARGE SCALE GENOMIC DNA]</scope>
    <source>
        <strain evidence="11 12">JCM 4805</strain>
    </source>
</reference>
<dbReference type="CDD" id="cd02793">
    <property type="entry name" value="MopB_CT_DMSOR-BSOR-TMAOR"/>
    <property type="match status" value="1"/>
</dbReference>
<evidence type="ECO:0000259" key="9">
    <source>
        <dbReference type="Pfam" id="PF01568"/>
    </source>
</evidence>
<evidence type="ECO:0000256" key="2">
    <source>
        <dbReference type="ARBA" id="ARBA00010312"/>
    </source>
</evidence>
<dbReference type="InterPro" id="IPR050612">
    <property type="entry name" value="Prok_Mopterin_Oxidored"/>
</dbReference>
<dbReference type="SUPFAM" id="SSF53706">
    <property type="entry name" value="Formate dehydrogenase/DMSO reductase, domains 1-3"/>
    <property type="match status" value="1"/>
</dbReference>
<dbReference type="PANTHER" id="PTHR43742:SF10">
    <property type="entry name" value="TRIMETHYLAMINE-N-OXIDE REDUCTASE 2"/>
    <property type="match status" value="1"/>
</dbReference>
<keyword evidence="12" id="KW-1185">Reference proteome</keyword>
<dbReference type="SUPFAM" id="SSF50692">
    <property type="entry name" value="ADC-like"/>
    <property type="match status" value="1"/>
</dbReference>
<evidence type="ECO:0000256" key="6">
    <source>
        <dbReference type="ARBA" id="ARBA00023002"/>
    </source>
</evidence>
<feature type="compositionally biased region" description="Basic and acidic residues" evidence="7">
    <location>
        <begin position="661"/>
        <end position="674"/>
    </location>
</feature>
<evidence type="ECO:0000259" key="8">
    <source>
        <dbReference type="Pfam" id="PF00384"/>
    </source>
</evidence>
<keyword evidence="5" id="KW-0574">Periplasm</keyword>
<sequence length="789" mass="86328">MTSTSHTDDGAPRRLPTATHWGNYEVVTDGDGGIDKLEPAPDDPHPSPIGRGVADAHRARNRILQPMVRRGWLEHGPRYDGGGRGAEPFVPVSWDEAGSLIAAELDRVRETYGNEAIYGGSYGWGSAGRFHHAQSQVHRFLNVLGGYTSSVGSYSAAAMEAVMPHVIGGGPWNAVAQNPLWREIADHGELVVSFGGLAAKNAQANSGGVGRHQSVDRQRQCRDNGVAFVNVSPWRSDAHEALDADWVPLRPNTDVPLMLALAHVLITEGLHDADFMARCCTGFEVFERYVLGRGDGVAKDPAWAAALTGVDPATIVGLARRIARHRTVINVSFSVQRQDHGEQPYWAATVLAALSGSMGRPGGGFAAALGVSQTGVERERHAVASLPQGHNAVETFIPVARLADMLLHPGEPFDYDGRRLRYPDVRLVYWAGGNPFHHHQDLNRLVRAWQRPETVICHEPWWNPLARHCDIVLPAATMLERNDFAAGKTDLTLAPMYRAAEPPGQSRTDYDAFSEIARKLGVEKEFTEGRTADEWVEELYERTRVRLAGTGVDLPPFADFWAAGRDPERSRSRGREDGHVLTPPLPDRPNRFQLLREDPHAHPLATPSGRIEVFSRTVAGFGYADCPGHPVWLEPREWRGDARRRHPFDLISPQPANRLHSQYDHGAHSRSGKIHEREPVTINRQDAAARGISDGDVVRVFNDRGACLAGAVLSDDIHRGVLALPTGAWYDPADTRAAGSLDKHGNPNVLTRDLGTSRLAQGPTSGTTLVDIERYDGDPLPVTAFDPPA</sequence>
<dbReference type="InterPro" id="IPR041460">
    <property type="entry name" value="Molybdopterin_N"/>
</dbReference>
<keyword evidence="4" id="KW-0479">Metal-binding</keyword>
<gene>
    <name evidence="11" type="ORF">GCM10010361_40370</name>
</gene>
<proteinExistence type="inferred from homology"/>
<comment type="caution">
    <text evidence="11">The sequence shown here is derived from an EMBL/GenBank/DDBJ whole genome shotgun (WGS) entry which is preliminary data.</text>
</comment>
<feature type="region of interest" description="Disordered" evidence="7">
    <location>
        <begin position="1"/>
        <end position="56"/>
    </location>
</feature>
<dbReference type="InterPro" id="IPR006657">
    <property type="entry name" value="MoPterin_dinucl-bd_dom"/>
</dbReference>
<evidence type="ECO:0000256" key="3">
    <source>
        <dbReference type="ARBA" id="ARBA00022505"/>
    </source>
</evidence>
<dbReference type="InterPro" id="IPR009010">
    <property type="entry name" value="Asp_de-COase-like_dom_sf"/>
</dbReference>
<dbReference type="PROSITE" id="PS00932">
    <property type="entry name" value="MOLYBDOPTERIN_PROK_3"/>
    <property type="match status" value="1"/>
</dbReference>
<dbReference type="InterPro" id="IPR041954">
    <property type="entry name" value="CT_DMSOR/BSOR/TMAOR"/>
</dbReference>
<feature type="domain" description="Molybdopterin oxidoreductase N-terminal" evidence="10">
    <location>
        <begin position="17"/>
        <end position="56"/>
    </location>
</feature>
<feature type="domain" description="Molybdopterin oxidoreductase" evidence="8">
    <location>
        <begin position="62"/>
        <end position="518"/>
    </location>
</feature>
<dbReference type="InterPro" id="IPR006655">
    <property type="entry name" value="Mopterin_OxRdtase_prok_CS"/>
</dbReference>
<dbReference type="Gene3D" id="3.40.228.10">
    <property type="entry name" value="Dimethylsulfoxide Reductase, domain 2"/>
    <property type="match status" value="1"/>
</dbReference>
<evidence type="ECO:0000256" key="4">
    <source>
        <dbReference type="ARBA" id="ARBA00022723"/>
    </source>
</evidence>
<feature type="compositionally biased region" description="Basic and acidic residues" evidence="7">
    <location>
        <begin position="565"/>
        <end position="579"/>
    </location>
</feature>
<feature type="compositionally biased region" description="Basic and acidic residues" evidence="7">
    <location>
        <begin position="1"/>
        <end position="12"/>
    </location>
</feature>
<keyword evidence="3" id="KW-0500">Molybdenum</keyword>
<evidence type="ECO:0000259" key="10">
    <source>
        <dbReference type="Pfam" id="PF18364"/>
    </source>
</evidence>
<evidence type="ECO:0000313" key="12">
    <source>
        <dbReference type="Proteomes" id="UP001500909"/>
    </source>
</evidence>
<dbReference type="Pfam" id="PF00384">
    <property type="entry name" value="Molybdopterin"/>
    <property type="match status" value="1"/>
</dbReference>
<organism evidence="11 12">
    <name type="scientific">Streptomyces olivaceiscleroticus</name>
    <dbReference type="NCBI Taxonomy" id="68245"/>
    <lineage>
        <taxon>Bacteria</taxon>
        <taxon>Bacillati</taxon>
        <taxon>Actinomycetota</taxon>
        <taxon>Actinomycetes</taxon>
        <taxon>Kitasatosporales</taxon>
        <taxon>Streptomycetaceae</taxon>
        <taxon>Streptomyces</taxon>
    </lineage>
</organism>
<dbReference type="RefSeq" id="WP_346096430.1">
    <property type="nucleotide sequence ID" value="NZ_BAAABY010000029.1"/>
</dbReference>
<dbReference type="Gene3D" id="2.40.40.20">
    <property type="match status" value="1"/>
</dbReference>
<comment type="similarity">
    <text evidence="2">Belongs to the prokaryotic molybdopterin-containing oxidoreductase family.</text>
</comment>
<dbReference type="Proteomes" id="UP001500909">
    <property type="component" value="Unassembled WGS sequence"/>
</dbReference>
<dbReference type="EMBL" id="BAAABY010000029">
    <property type="protein sequence ID" value="GAA0472126.1"/>
    <property type="molecule type" value="Genomic_DNA"/>
</dbReference>
<protein>
    <submittedName>
        <fullName evidence="11">Molybdopterin guanine dinucleotide-containing S/N-oxide reductase</fullName>
    </submittedName>
</protein>
<evidence type="ECO:0000256" key="5">
    <source>
        <dbReference type="ARBA" id="ARBA00022764"/>
    </source>
</evidence>
<dbReference type="InterPro" id="IPR006656">
    <property type="entry name" value="Mopterin_OxRdtase"/>
</dbReference>
<dbReference type="Gene3D" id="3.40.50.740">
    <property type="match status" value="1"/>
</dbReference>
<feature type="region of interest" description="Disordered" evidence="7">
    <location>
        <begin position="648"/>
        <end position="674"/>
    </location>
</feature>
<accession>A0ABN1AB56</accession>
<evidence type="ECO:0000256" key="7">
    <source>
        <dbReference type="SAM" id="MobiDB-lite"/>
    </source>
</evidence>
<dbReference type="Pfam" id="PF01568">
    <property type="entry name" value="Molydop_binding"/>
    <property type="match status" value="1"/>
</dbReference>
<feature type="domain" description="Molybdopterin dinucleotide-binding" evidence="9">
    <location>
        <begin position="650"/>
        <end position="765"/>
    </location>
</feature>
<dbReference type="Gene3D" id="3.90.55.10">
    <property type="entry name" value="Dimethylsulfoxide Reductase, domain 3"/>
    <property type="match status" value="1"/>
</dbReference>
<dbReference type="Pfam" id="PF18364">
    <property type="entry name" value="Molybdopterin_N"/>
    <property type="match status" value="1"/>
</dbReference>
<feature type="compositionally biased region" description="Basic and acidic residues" evidence="7">
    <location>
        <begin position="33"/>
        <end position="45"/>
    </location>
</feature>
<evidence type="ECO:0000313" key="11">
    <source>
        <dbReference type="EMBL" id="GAA0472126.1"/>
    </source>
</evidence>
<feature type="region of interest" description="Disordered" evidence="7">
    <location>
        <begin position="565"/>
        <end position="590"/>
    </location>
</feature>
<comment type="cofactor">
    <cofactor evidence="1">
        <name>Mo-bis(molybdopterin guanine dinucleotide)</name>
        <dbReference type="ChEBI" id="CHEBI:60539"/>
    </cofactor>
</comment>
<name>A0ABN1AB56_9ACTN</name>